<feature type="compositionally biased region" description="Basic and acidic residues" evidence="1">
    <location>
        <begin position="175"/>
        <end position="202"/>
    </location>
</feature>
<dbReference type="AlphaFoldDB" id="A0AA39CA45"/>
<evidence type="ECO:0000256" key="1">
    <source>
        <dbReference type="SAM" id="MobiDB-lite"/>
    </source>
</evidence>
<evidence type="ECO:0000313" key="3">
    <source>
        <dbReference type="EMBL" id="KAK0160716.1"/>
    </source>
</evidence>
<comment type="caution">
    <text evidence="3">The sequence shown here is derived from an EMBL/GenBank/DDBJ whole genome shotgun (WGS) entry which is preliminary data.</text>
</comment>
<accession>A0AA39CA45</accession>
<reference evidence="3" key="1">
    <citation type="journal article" date="2023" name="bioRxiv">
        <title>Scaffold-level genome assemblies of two parasitoid biocontrol wasps reveal the parthenogenesis mechanism and an associated novel virus.</title>
        <authorList>
            <person name="Inwood S."/>
            <person name="Skelly J."/>
            <person name="Guhlin J."/>
            <person name="Harrop T."/>
            <person name="Goldson S."/>
            <person name="Dearden P."/>
        </authorList>
    </citation>
    <scope>NUCLEOTIDE SEQUENCE</scope>
    <source>
        <strain evidence="3">Irish</strain>
        <tissue evidence="3">Whole body</tissue>
    </source>
</reference>
<feature type="signal peptide" evidence="2">
    <location>
        <begin position="1"/>
        <end position="19"/>
    </location>
</feature>
<dbReference type="Proteomes" id="UP001168990">
    <property type="component" value="Unassembled WGS sequence"/>
</dbReference>
<sequence length="499" mass="52502">MKFVLAAVLCTLAVKTVVTMPVAEPGVQSDQLAVVPLEKNAPVLATEHVLRRETPETAAPTVSEHQEGETAEEHAKHAHLVARLDDKAENPEPVKAQDPKLLAEEVKVAESTAEKSEDNKQDDLLKDETLAAAKAVAADIITPAETLAPIPAVPAVPSAIESKPEAPITEGKNAPAKEIDSELKEEIKSEELSSKAVEKIEEPQPLPKSSLIAPESAAPVAAAAAAATENEAPKEEKKIEAVVAESEPKSAEEPKDEVKKAEDKTDRVTRGTEESAPVEAAKPAAPIPAPSPAVETAAAVAEPEPKLALEKKEEEIKLPEKKIEAVEIAEPSKEEKKPELAKATEHNPVVEASEAAASAVAGAAAAAAAAAEAPKEAEKKDELADVKSEVPSIQAKIAPAPLETQSSEAAAAPTEIKSEQPVAETIKAKSEPIEESKESIEAIKAENSSSSEEKSSEENQSGEKLEKSPGAKSVDVKKDESKAEELPKPQEVKELKKSE</sequence>
<feature type="compositionally biased region" description="Basic and acidic residues" evidence="1">
    <location>
        <begin position="303"/>
        <end position="345"/>
    </location>
</feature>
<protein>
    <submittedName>
        <fullName evidence="3">Uncharacterized protein</fullName>
    </submittedName>
</protein>
<dbReference type="EMBL" id="JAQQBS010001423">
    <property type="protein sequence ID" value="KAK0160716.1"/>
    <property type="molecule type" value="Genomic_DNA"/>
</dbReference>
<feature type="compositionally biased region" description="Basic and acidic residues" evidence="1">
    <location>
        <begin position="231"/>
        <end position="273"/>
    </location>
</feature>
<feature type="region of interest" description="Disordered" evidence="1">
    <location>
        <begin position="163"/>
        <end position="499"/>
    </location>
</feature>
<feature type="compositionally biased region" description="Basic and acidic residues" evidence="1">
    <location>
        <begin position="451"/>
        <end position="499"/>
    </location>
</feature>
<keyword evidence="2" id="KW-0732">Signal</keyword>
<gene>
    <name evidence="3" type="ORF">PV328_008095</name>
</gene>
<feature type="compositionally biased region" description="Basic and acidic residues" evidence="1">
    <location>
        <begin position="373"/>
        <end position="388"/>
    </location>
</feature>
<feature type="compositionally biased region" description="Low complexity" evidence="1">
    <location>
        <begin position="349"/>
        <end position="372"/>
    </location>
</feature>
<name>A0AA39CA45_9HYME</name>
<feature type="compositionally biased region" description="Low complexity" evidence="1">
    <location>
        <begin position="213"/>
        <end position="230"/>
    </location>
</feature>
<reference evidence="3" key="2">
    <citation type="submission" date="2023-03" db="EMBL/GenBank/DDBJ databases">
        <authorList>
            <person name="Inwood S.N."/>
            <person name="Skelly J.G."/>
            <person name="Guhlin J."/>
            <person name="Harrop T.W.R."/>
            <person name="Goldson S.G."/>
            <person name="Dearden P.K."/>
        </authorList>
    </citation>
    <scope>NUCLEOTIDE SEQUENCE</scope>
    <source>
        <strain evidence="3">Irish</strain>
        <tissue evidence="3">Whole body</tissue>
    </source>
</reference>
<evidence type="ECO:0000256" key="2">
    <source>
        <dbReference type="SAM" id="SignalP"/>
    </source>
</evidence>
<feature type="compositionally biased region" description="Basic and acidic residues" evidence="1">
    <location>
        <begin position="426"/>
        <end position="444"/>
    </location>
</feature>
<feature type="compositionally biased region" description="Low complexity" evidence="1">
    <location>
        <begin position="292"/>
        <end position="302"/>
    </location>
</feature>
<feature type="compositionally biased region" description="Low complexity" evidence="1">
    <location>
        <begin position="274"/>
        <end position="284"/>
    </location>
</feature>
<evidence type="ECO:0000313" key="4">
    <source>
        <dbReference type="Proteomes" id="UP001168990"/>
    </source>
</evidence>
<feature type="chain" id="PRO_5041356787" evidence="2">
    <location>
        <begin position="20"/>
        <end position="499"/>
    </location>
</feature>
<feature type="region of interest" description="Disordered" evidence="1">
    <location>
        <begin position="52"/>
        <end position="76"/>
    </location>
</feature>
<organism evidence="3 4">
    <name type="scientific">Microctonus aethiopoides</name>
    <dbReference type="NCBI Taxonomy" id="144406"/>
    <lineage>
        <taxon>Eukaryota</taxon>
        <taxon>Metazoa</taxon>
        <taxon>Ecdysozoa</taxon>
        <taxon>Arthropoda</taxon>
        <taxon>Hexapoda</taxon>
        <taxon>Insecta</taxon>
        <taxon>Pterygota</taxon>
        <taxon>Neoptera</taxon>
        <taxon>Endopterygota</taxon>
        <taxon>Hymenoptera</taxon>
        <taxon>Apocrita</taxon>
        <taxon>Ichneumonoidea</taxon>
        <taxon>Braconidae</taxon>
        <taxon>Euphorinae</taxon>
        <taxon>Microctonus</taxon>
    </lineage>
</organism>
<proteinExistence type="predicted"/>
<feature type="compositionally biased region" description="Basic and acidic residues" evidence="1">
    <location>
        <begin position="64"/>
        <end position="75"/>
    </location>
</feature>
<keyword evidence="4" id="KW-1185">Reference proteome</keyword>